<organism evidence="1 2">
    <name type="scientific">Dorcoceras hygrometricum</name>
    <dbReference type="NCBI Taxonomy" id="472368"/>
    <lineage>
        <taxon>Eukaryota</taxon>
        <taxon>Viridiplantae</taxon>
        <taxon>Streptophyta</taxon>
        <taxon>Embryophyta</taxon>
        <taxon>Tracheophyta</taxon>
        <taxon>Spermatophyta</taxon>
        <taxon>Magnoliopsida</taxon>
        <taxon>eudicotyledons</taxon>
        <taxon>Gunneridae</taxon>
        <taxon>Pentapetalae</taxon>
        <taxon>asterids</taxon>
        <taxon>lamiids</taxon>
        <taxon>Lamiales</taxon>
        <taxon>Gesneriaceae</taxon>
        <taxon>Didymocarpoideae</taxon>
        <taxon>Trichosporeae</taxon>
        <taxon>Loxocarpinae</taxon>
        <taxon>Dorcoceras</taxon>
    </lineage>
</organism>
<dbReference type="AlphaFoldDB" id="A0A2Z7BQZ8"/>
<sequence>MGGGHLRYQLAQVGRRCTHSRAHRARTVTGRQEQLPLGCAHRVCATGTQRPSGCARQARNARRTVSASCARVSRDPRSDLRTAGGCAVRDWRATAGCDAHGGLRWWRGGLRPGNYYYYFFEKSRFYSIQAEVGVFTDPSQGSDTTIWRSGGSGCCSQGAAEELKIWSPGTAPGSDQFHEEIGTSTVVQLRPPNPVHDRSLNSFAGLH</sequence>
<dbReference type="Proteomes" id="UP000250235">
    <property type="component" value="Unassembled WGS sequence"/>
</dbReference>
<proteinExistence type="predicted"/>
<reference evidence="1 2" key="1">
    <citation type="journal article" date="2015" name="Proc. Natl. Acad. Sci. U.S.A.">
        <title>The resurrection genome of Boea hygrometrica: A blueprint for survival of dehydration.</title>
        <authorList>
            <person name="Xiao L."/>
            <person name="Yang G."/>
            <person name="Zhang L."/>
            <person name="Yang X."/>
            <person name="Zhao S."/>
            <person name="Ji Z."/>
            <person name="Zhou Q."/>
            <person name="Hu M."/>
            <person name="Wang Y."/>
            <person name="Chen M."/>
            <person name="Xu Y."/>
            <person name="Jin H."/>
            <person name="Xiao X."/>
            <person name="Hu G."/>
            <person name="Bao F."/>
            <person name="Hu Y."/>
            <person name="Wan P."/>
            <person name="Li L."/>
            <person name="Deng X."/>
            <person name="Kuang T."/>
            <person name="Xiang C."/>
            <person name="Zhu J.K."/>
            <person name="Oliver M.J."/>
            <person name="He Y."/>
        </authorList>
    </citation>
    <scope>NUCLEOTIDE SEQUENCE [LARGE SCALE GENOMIC DNA]</scope>
    <source>
        <strain evidence="2">cv. XS01</strain>
    </source>
</reference>
<accession>A0A2Z7BQZ8</accession>
<protein>
    <submittedName>
        <fullName evidence="1">Uncharacterized protein</fullName>
    </submittedName>
</protein>
<gene>
    <name evidence="1" type="ORF">F511_13419</name>
</gene>
<evidence type="ECO:0000313" key="2">
    <source>
        <dbReference type="Proteomes" id="UP000250235"/>
    </source>
</evidence>
<dbReference type="EMBL" id="KV005070">
    <property type="protein sequence ID" value="KZV34401.1"/>
    <property type="molecule type" value="Genomic_DNA"/>
</dbReference>
<keyword evidence="2" id="KW-1185">Reference proteome</keyword>
<evidence type="ECO:0000313" key="1">
    <source>
        <dbReference type="EMBL" id="KZV34401.1"/>
    </source>
</evidence>
<name>A0A2Z7BQZ8_9LAMI</name>